<dbReference type="Proteomes" id="UP000248795">
    <property type="component" value="Unassembled WGS sequence"/>
</dbReference>
<dbReference type="InterPro" id="IPR000888">
    <property type="entry name" value="RmlC-like"/>
</dbReference>
<dbReference type="GO" id="GO:0000271">
    <property type="term" value="P:polysaccharide biosynthetic process"/>
    <property type="evidence" value="ECO:0007669"/>
    <property type="project" value="TreeGrafter"/>
</dbReference>
<dbReference type="PANTHER" id="PTHR21047">
    <property type="entry name" value="DTDP-6-DEOXY-D-GLUCOSE-3,5 EPIMERASE"/>
    <property type="match status" value="1"/>
</dbReference>
<dbReference type="Gene3D" id="2.60.120.10">
    <property type="entry name" value="Jelly Rolls"/>
    <property type="match status" value="1"/>
</dbReference>
<gene>
    <name evidence="8" type="primary">rfbC</name>
    <name evidence="8" type="ORF">DK847_08480</name>
</gene>
<proteinExistence type="inferred from homology"/>
<dbReference type="UniPathway" id="UPA00124"/>
<dbReference type="GO" id="GO:0005829">
    <property type="term" value="C:cytosol"/>
    <property type="evidence" value="ECO:0007669"/>
    <property type="project" value="TreeGrafter"/>
</dbReference>
<dbReference type="AlphaFoldDB" id="A0A2W2BB40"/>
<sequence length="185" mass="20526">MEVRDVGLGVLEIIPRRFGDSRGFFSETWQRERFRQAGINVDWMQDNQSFSADVHVLRGLHFQLAPQAQDKLIRVLRGSVFDVAVDIRPGSSTFGKWVSCVLSAATFNQFYIPKGFAHGFLTLTPEVEVLYKVSAPYAPECDRAIAWNDPLIGIEWPLEKGAQPSLSAKDAAAPLLADIASSLAF</sequence>
<name>A0A2W2BB40_9HYPH</name>
<evidence type="ECO:0000256" key="7">
    <source>
        <dbReference type="RuleBase" id="RU364069"/>
    </source>
</evidence>
<evidence type="ECO:0000256" key="6">
    <source>
        <dbReference type="PIRSR" id="PIRSR600888-3"/>
    </source>
</evidence>
<dbReference type="InterPro" id="IPR014710">
    <property type="entry name" value="RmlC-like_jellyroll"/>
</dbReference>
<dbReference type="CDD" id="cd00438">
    <property type="entry name" value="cupin_RmlC"/>
    <property type="match status" value="1"/>
</dbReference>
<dbReference type="SUPFAM" id="SSF51182">
    <property type="entry name" value="RmlC-like cupins"/>
    <property type="match status" value="1"/>
</dbReference>
<dbReference type="EC" id="5.1.3.13" evidence="3 7"/>
<reference evidence="9" key="1">
    <citation type="submission" date="2018-06" db="EMBL/GenBank/DDBJ databases">
        <title>Aestuariibacter litoralis strain KCTC 52945T.</title>
        <authorList>
            <person name="Li X."/>
            <person name="Salam N."/>
            <person name="Li J.-L."/>
            <person name="Chen Y.-M."/>
            <person name="Yang Z.-W."/>
            <person name="Zhang L.-Y."/>
            <person name="Han M.-X."/>
            <person name="Xiao M."/>
            <person name="Li W.-J."/>
        </authorList>
    </citation>
    <scope>NUCLEOTIDE SEQUENCE [LARGE SCALE GENOMIC DNA]</scope>
    <source>
        <strain evidence="9">KCTC 52945</strain>
    </source>
</reference>
<dbReference type="GO" id="GO:0008830">
    <property type="term" value="F:dTDP-4-dehydrorhamnose 3,5-epimerase activity"/>
    <property type="evidence" value="ECO:0007669"/>
    <property type="project" value="UniProtKB-UniRule"/>
</dbReference>
<protein>
    <recommendedName>
        <fullName evidence="4 7">dTDP-4-dehydrorhamnose 3,5-epimerase</fullName>
        <ecNumber evidence="3 7">5.1.3.13</ecNumber>
    </recommendedName>
    <alternativeName>
        <fullName evidence="7">Thymidine diphospho-4-keto-rhamnose 3,5-epimerase</fullName>
    </alternativeName>
</protein>
<evidence type="ECO:0000313" key="9">
    <source>
        <dbReference type="Proteomes" id="UP000248795"/>
    </source>
</evidence>
<keyword evidence="7" id="KW-0413">Isomerase</keyword>
<dbReference type="InterPro" id="IPR011051">
    <property type="entry name" value="RmlC_Cupin_sf"/>
</dbReference>
<keyword evidence="9" id="KW-1185">Reference proteome</keyword>
<feature type="active site" description="Proton donor" evidence="5">
    <location>
        <position position="131"/>
    </location>
</feature>
<evidence type="ECO:0000313" key="8">
    <source>
        <dbReference type="EMBL" id="PZF77348.1"/>
    </source>
</evidence>
<evidence type="ECO:0000256" key="2">
    <source>
        <dbReference type="ARBA" id="ARBA00001997"/>
    </source>
</evidence>
<comment type="catalytic activity">
    <reaction evidence="1 7">
        <text>dTDP-4-dehydro-6-deoxy-alpha-D-glucose = dTDP-4-dehydro-beta-L-rhamnose</text>
        <dbReference type="Rhea" id="RHEA:16969"/>
        <dbReference type="ChEBI" id="CHEBI:57649"/>
        <dbReference type="ChEBI" id="CHEBI:62830"/>
        <dbReference type="EC" id="5.1.3.13"/>
    </reaction>
</comment>
<evidence type="ECO:0000256" key="5">
    <source>
        <dbReference type="PIRSR" id="PIRSR600888-1"/>
    </source>
</evidence>
<evidence type="ECO:0000256" key="1">
    <source>
        <dbReference type="ARBA" id="ARBA00001298"/>
    </source>
</evidence>
<evidence type="ECO:0000256" key="3">
    <source>
        <dbReference type="ARBA" id="ARBA00012098"/>
    </source>
</evidence>
<evidence type="ECO:0000256" key="4">
    <source>
        <dbReference type="ARBA" id="ARBA00019595"/>
    </source>
</evidence>
<dbReference type="PANTHER" id="PTHR21047:SF2">
    <property type="entry name" value="THYMIDINE DIPHOSPHO-4-KETO-RHAMNOSE 3,5-EPIMERASE"/>
    <property type="match status" value="1"/>
</dbReference>
<comment type="pathway">
    <text evidence="7">Carbohydrate biosynthesis; dTDP-L-rhamnose biosynthesis.</text>
</comment>
<comment type="similarity">
    <text evidence="7">Belongs to the dTDP-4-dehydrorhamnose 3,5-epimerase family.</text>
</comment>
<feature type="active site" description="Proton acceptor" evidence="5">
    <location>
        <position position="61"/>
    </location>
</feature>
<comment type="caution">
    <text evidence="8">The sequence shown here is derived from an EMBL/GenBank/DDBJ whole genome shotgun (WGS) entry which is preliminary data.</text>
</comment>
<accession>A0A2W2BB40</accession>
<dbReference type="NCBIfam" id="TIGR01221">
    <property type="entry name" value="rmlC"/>
    <property type="match status" value="1"/>
</dbReference>
<dbReference type="Pfam" id="PF00908">
    <property type="entry name" value="dTDP_sugar_isom"/>
    <property type="match status" value="1"/>
</dbReference>
<dbReference type="GO" id="GO:0019305">
    <property type="term" value="P:dTDP-rhamnose biosynthetic process"/>
    <property type="evidence" value="ECO:0007669"/>
    <property type="project" value="UniProtKB-UniRule"/>
</dbReference>
<dbReference type="RefSeq" id="WP_111197733.1">
    <property type="nucleotide sequence ID" value="NZ_QKVK01000003.1"/>
</dbReference>
<comment type="subunit">
    <text evidence="7">Homodimer.</text>
</comment>
<feature type="site" description="Participates in a stacking interaction with the thymidine ring of dTDP-4-oxo-6-deoxyglucose" evidence="6">
    <location>
        <position position="137"/>
    </location>
</feature>
<comment type="function">
    <text evidence="2 7">Catalyzes the epimerization of the C3' and C5'positions of dTDP-6-deoxy-D-xylo-4-hexulose, forming dTDP-6-deoxy-L-lyxo-4-hexulose.</text>
</comment>
<organism evidence="8 9">
    <name type="scientific">Aestuariivirga litoralis</name>
    <dbReference type="NCBI Taxonomy" id="2650924"/>
    <lineage>
        <taxon>Bacteria</taxon>
        <taxon>Pseudomonadati</taxon>
        <taxon>Pseudomonadota</taxon>
        <taxon>Alphaproteobacteria</taxon>
        <taxon>Hyphomicrobiales</taxon>
        <taxon>Aestuariivirgaceae</taxon>
        <taxon>Aestuariivirga</taxon>
    </lineage>
</organism>
<dbReference type="EMBL" id="QKVK01000003">
    <property type="protein sequence ID" value="PZF77348.1"/>
    <property type="molecule type" value="Genomic_DNA"/>
</dbReference>